<sequence>MPAFPSLCLDELHEDIVLSIFSLTDVCTVLTVLSRVNTRFHAIAYTKQLWVLLIKDLLSRGLIDVPSDEILEVLSTAELIGEIKRTVFGPRTWSPDPPTAPTSPTLIRQFIIESLGDRVSFVRLLPGGRYLAIRRKNDKDAQLLEFWAVSTGLRVWTWTPRTGFQILVTEFDVCHGSTVMVVLTLCDASSNLHALILEAHLESGQSREILQIPSADFVGMPFIRPQITGHYFVSIFLNIDHRRWISLLVNWRTEEYIALSCPDTQADFQILPGYIFLTSQLAPLSIRIHAISSLQEFWRPLSDLSLRNTTSESAITPASILPVSDSATSNTPLTFPFNLANYHYHEVKLFVAESILRPDTYLLRVVHTDSPLTVTAPDPRITMTASIHRLEFLEARSTPRFTSLSTFTPAKGLVAVSRAGYGLDRILPDKNVVCVIRQDEREGKFINFDGMRHADLSRNGALMVLYQSRAEINYYE</sequence>
<dbReference type="InterPro" id="IPR036047">
    <property type="entry name" value="F-box-like_dom_sf"/>
</dbReference>
<gene>
    <name evidence="1" type="ORF">MVEN_01369100</name>
</gene>
<reference evidence="1" key="1">
    <citation type="submission" date="2020-05" db="EMBL/GenBank/DDBJ databases">
        <title>Mycena genomes resolve the evolution of fungal bioluminescence.</title>
        <authorList>
            <person name="Tsai I.J."/>
        </authorList>
    </citation>
    <scope>NUCLEOTIDE SEQUENCE</scope>
    <source>
        <strain evidence="1">CCC161011</strain>
    </source>
</reference>
<organism evidence="1 2">
    <name type="scientific">Mycena venus</name>
    <dbReference type="NCBI Taxonomy" id="2733690"/>
    <lineage>
        <taxon>Eukaryota</taxon>
        <taxon>Fungi</taxon>
        <taxon>Dikarya</taxon>
        <taxon>Basidiomycota</taxon>
        <taxon>Agaricomycotina</taxon>
        <taxon>Agaricomycetes</taxon>
        <taxon>Agaricomycetidae</taxon>
        <taxon>Agaricales</taxon>
        <taxon>Marasmiineae</taxon>
        <taxon>Mycenaceae</taxon>
        <taxon>Mycena</taxon>
    </lineage>
</organism>
<protein>
    <submittedName>
        <fullName evidence="1">F-box domain-containing protein</fullName>
    </submittedName>
</protein>
<dbReference type="AlphaFoldDB" id="A0A8H6XY47"/>
<keyword evidence="2" id="KW-1185">Reference proteome</keyword>
<proteinExistence type="predicted"/>
<evidence type="ECO:0000313" key="1">
    <source>
        <dbReference type="EMBL" id="KAF7348516.1"/>
    </source>
</evidence>
<evidence type="ECO:0000313" key="2">
    <source>
        <dbReference type="Proteomes" id="UP000620124"/>
    </source>
</evidence>
<comment type="caution">
    <text evidence="1">The sequence shown here is derived from an EMBL/GenBank/DDBJ whole genome shotgun (WGS) entry which is preliminary data.</text>
</comment>
<accession>A0A8H6XY47</accession>
<dbReference type="EMBL" id="JACAZI010000011">
    <property type="protein sequence ID" value="KAF7348516.1"/>
    <property type="molecule type" value="Genomic_DNA"/>
</dbReference>
<dbReference type="Proteomes" id="UP000620124">
    <property type="component" value="Unassembled WGS sequence"/>
</dbReference>
<name>A0A8H6XY47_9AGAR</name>
<dbReference type="SUPFAM" id="SSF81383">
    <property type="entry name" value="F-box domain"/>
    <property type="match status" value="1"/>
</dbReference>
<dbReference type="OrthoDB" id="2998973at2759"/>